<dbReference type="SUPFAM" id="SSF56281">
    <property type="entry name" value="Metallo-hydrolase/oxidoreductase"/>
    <property type="match status" value="1"/>
</dbReference>
<dbReference type="RefSeq" id="WP_337917727.1">
    <property type="nucleotide sequence ID" value="NZ_BAABJL010000242.1"/>
</dbReference>
<dbReference type="EMBL" id="JADBEM010000001">
    <property type="protein sequence ID" value="MBE1606600.1"/>
    <property type="molecule type" value="Genomic_DNA"/>
</dbReference>
<dbReference type="Gene3D" id="3.60.15.10">
    <property type="entry name" value="Ribonuclease Z/Hydroxyacylglutathione hydrolase-like"/>
    <property type="match status" value="1"/>
</dbReference>
<dbReference type="AlphaFoldDB" id="A0A927RBZ9"/>
<reference evidence="6" key="1">
    <citation type="submission" date="2020-10" db="EMBL/GenBank/DDBJ databases">
        <title>Sequencing the genomes of 1000 actinobacteria strains.</title>
        <authorList>
            <person name="Klenk H.-P."/>
        </authorList>
    </citation>
    <scope>NUCLEOTIDE SEQUENCE</scope>
    <source>
        <strain evidence="6">DSM 45354</strain>
    </source>
</reference>
<dbReference type="PANTHER" id="PTHR42978:SF3">
    <property type="entry name" value="BLR3078 PROTEIN"/>
    <property type="match status" value="1"/>
</dbReference>
<dbReference type="CDD" id="cd07742">
    <property type="entry name" value="metallo-hydrolase-like_MBL-fold"/>
    <property type="match status" value="1"/>
</dbReference>
<accession>A0A927RBZ9</accession>
<comment type="similarity">
    <text evidence="1">Belongs to the metallo-beta-lactamase superfamily.</text>
</comment>
<dbReference type="PANTHER" id="PTHR42978">
    <property type="entry name" value="QUORUM-QUENCHING LACTONASE YTNP-RELATED-RELATED"/>
    <property type="match status" value="1"/>
</dbReference>
<evidence type="ECO:0000313" key="6">
    <source>
        <dbReference type="EMBL" id="MBE1606600.1"/>
    </source>
</evidence>
<dbReference type="SMART" id="SM00849">
    <property type="entry name" value="Lactamase_B"/>
    <property type="match status" value="1"/>
</dbReference>
<evidence type="ECO:0000256" key="3">
    <source>
        <dbReference type="ARBA" id="ARBA00022801"/>
    </source>
</evidence>
<evidence type="ECO:0000259" key="5">
    <source>
        <dbReference type="SMART" id="SM00849"/>
    </source>
</evidence>
<keyword evidence="7" id="KW-1185">Reference proteome</keyword>
<evidence type="ECO:0000256" key="2">
    <source>
        <dbReference type="ARBA" id="ARBA00022723"/>
    </source>
</evidence>
<evidence type="ECO:0000313" key="7">
    <source>
        <dbReference type="Proteomes" id="UP000638648"/>
    </source>
</evidence>
<dbReference type="Proteomes" id="UP000638648">
    <property type="component" value="Unassembled WGS sequence"/>
</dbReference>
<dbReference type="GO" id="GO:0046872">
    <property type="term" value="F:metal ion binding"/>
    <property type="evidence" value="ECO:0007669"/>
    <property type="project" value="UniProtKB-KW"/>
</dbReference>
<evidence type="ECO:0000256" key="4">
    <source>
        <dbReference type="ARBA" id="ARBA00022833"/>
    </source>
</evidence>
<feature type="domain" description="Metallo-beta-lactamase" evidence="5">
    <location>
        <begin position="4"/>
        <end position="178"/>
    </location>
</feature>
<comment type="caution">
    <text evidence="6">The sequence shown here is derived from an EMBL/GenBank/DDBJ whole genome shotgun (WGS) entry which is preliminary data.</text>
</comment>
<sequence>MRRLGHDLEDVRHVVLTHLDLDHAGGLVDFPHATVHVYAEELRALRSPRDDAERTRYRAVQFAHDPRWSSYADVGEKWFGFDAVRGLKGLPPEILLVPLAGHTRGHAGVAIDTGAGWQLHAGDAYFFRGELDPSRPHCPPGLALFENRAQTVAELRVENQRRLRELARDTDVTVFSAHDAVELRRLTATAQGN</sequence>
<dbReference type="InterPro" id="IPR051013">
    <property type="entry name" value="MBL_superfamily_lactonases"/>
</dbReference>
<keyword evidence="2" id="KW-0479">Metal-binding</keyword>
<keyword evidence="3 6" id="KW-0378">Hydrolase</keyword>
<name>A0A927RBZ9_9ACTN</name>
<dbReference type="InterPro" id="IPR036866">
    <property type="entry name" value="RibonucZ/Hydroxyglut_hydro"/>
</dbReference>
<keyword evidence="4" id="KW-0862">Zinc</keyword>
<dbReference type="Pfam" id="PF00753">
    <property type="entry name" value="Lactamase_B"/>
    <property type="match status" value="1"/>
</dbReference>
<gene>
    <name evidence="6" type="ORF">HEB94_003448</name>
</gene>
<dbReference type="GO" id="GO:0016787">
    <property type="term" value="F:hydrolase activity"/>
    <property type="evidence" value="ECO:0007669"/>
    <property type="project" value="UniProtKB-KW"/>
</dbReference>
<proteinExistence type="inferred from homology"/>
<protein>
    <submittedName>
        <fullName evidence="6">Glyoxylase-like metal-dependent hydrolase (Beta-lactamase superfamily II)</fullName>
    </submittedName>
</protein>
<dbReference type="InterPro" id="IPR001279">
    <property type="entry name" value="Metallo-B-lactamas"/>
</dbReference>
<organism evidence="6 7">
    <name type="scientific">Actinopolymorpha pittospori</name>
    <dbReference type="NCBI Taxonomy" id="648752"/>
    <lineage>
        <taxon>Bacteria</taxon>
        <taxon>Bacillati</taxon>
        <taxon>Actinomycetota</taxon>
        <taxon>Actinomycetes</taxon>
        <taxon>Propionibacteriales</taxon>
        <taxon>Actinopolymorphaceae</taxon>
        <taxon>Actinopolymorpha</taxon>
    </lineage>
</organism>
<evidence type="ECO:0000256" key="1">
    <source>
        <dbReference type="ARBA" id="ARBA00007749"/>
    </source>
</evidence>